<accession>A0A2P8HCY2</accession>
<dbReference type="RefSeq" id="WP_181315352.1">
    <property type="nucleotide sequence ID" value="NZ_PYAV01000009.1"/>
</dbReference>
<keyword evidence="1" id="KW-0812">Transmembrane</keyword>
<keyword evidence="3" id="KW-1185">Reference proteome</keyword>
<dbReference type="EMBL" id="PYAV01000009">
    <property type="protein sequence ID" value="PSL44086.1"/>
    <property type="molecule type" value="Genomic_DNA"/>
</dbReference>
<sequence>MNGIFIVGVVVGLVMYIFYKVKAFRTKLPAQKRWLQTKANIALGAFIASFGINLFFGIRGWVDVAVGTIFVLLGLFNIIYGTRAYKHYYPYVVDEMQQSAEGKA</sequence>
<comment type="caution">
    <text evidence="2">The sequence shown here is derived from an EMBL/GenBank/DDBJ whole genome shotgun (WGS) entry which is preliminary data.</text>
</comment>
<reference evidence="2 3" key="1">
    <citation type="submission" date="2018-03" db="EMBL/GenBank/DDBJ databases">
        <title>Genomic Encyclopedia of Type Strains, Phase III (KMG-III): the genomes of soil and plant-associated and newly described type strains.</title>
        <authorList>
            <person name="Whitman W."/>
        </authorList>
    </citation>
    <scope>NUCLEOTIDE SEQUENCE [LARGE SCALE GENOMIC DNA]</scope>
    <source>
        <strain evidence="2 3">CGMCC 1.07653</strain>
    </source>
</reference>
<name>A0A2P8HCY2_9BACI</name>
<feature type="transmembrane region" description="Helical" evidence="1">
    <location>
        <begin position="64"/>
        <end position="80"/>
    </location>
</feature>
<proteinExistence type="predicted"/>
<evidence type="ECO:0000256" key="1">
    <source>
        <dbReference type="SAM" id="Phobius"/>
    </source>
</evidence>
<dbReference type="InterPro" id="IPR025618">
    <property type="entry name" value="YtpI"/>
</dbReference>
<evidence type="ECO:0000313" key="3">
    <source>
        <dbReference type="Proteomes" id="UP000242310"/>
    </source>
</evidence>
<evidence type="ECO:0000313" key="2">
    <source>
        <dbReference type="EMBL" id="PSL44086.1"/>
    </source>
</evidence>
<keyword evidence="1" id="KW-1133">Transmembrane helix</keyword>
<feature type="transmembrane region" description="Helical" evidence="1">
    <location>
        <begin position="41"/>
        <end position="58"/>
    </location>
</feature>
<dbReference type="AlphaFoldDB" id="A0A2P8HCY2"/>
<gene>
    <name evidence="2" type="ORF">B0H94_109148</name>
</gene>
<keyword evidence="1" id="KW-0472">Membrane</keyword>
<protein>
    <submittedName>
        <fullName evidence="2">YtpI-like protein</fullName>
    </submittedName>
</protein>
<dbReference type="Pfam" id="PF14007">
    <property type="entry name" value="YtpI"/>
    <property type="match status" value="1"/>
</dbReference>
<dbReference type="Proteomes" id="UP000242310">
    <property type="component" value="Unassembled WGS sequence"/>
</dbReference>
<organism evidence="2 3">
    <name type="scientific">Salsuginibacillus halophilus</name>
    <dbReference type="NCBI Taxonomy" id="517424"/>
    <lineage>
        <taxon>Bacteria</taxon>
        <taxon>Bacillati</taxon>
        <taxon>Bacillota</taxon>
        <taxon>Bacilli</taxon>
        <taxon>Bacillales</taxon>
        <taxon>Bacillaceae</taxon>
        <taxon>Salsuginibacillus</taxon>
    </lineage>
</organism>
<feature type="transmembrane region" description="Helical" evidence="1">
    <location>
        <begin position="6"/>
        <end position="21"/>
    </location>
</feature>